<accession>A0A1H6JN46</accession>
<sequence length="43" mass="4877">MIKKITITLLAFSLASCFSFGEKAKKQKAVLVKEIFNTMQIKQ</sequence>
<organism evidence="1 2">
    <name type="scientific">Bathymodiolus azoricus thioautotrophic gill symbiont</name>
    <dbReference type="NCBI Taxonomy" id="235205"/>
    <lineage>
        <taxon>Bacteria</taxon>
        <taxon>Pseudomonadati</taxon>
        <taxon>Pseudomonadota</taxon>
        <taxon>Gammaproteobacteria</taxon>
        <taxon>sulfur-oxidizing symbionts</taxon>
    </lineage>
</organism>
<gene>
    <name evidence="1" type="ORF">BAZSYMB_SCAFFOLD00040_11</name>
</gene>
<dbReference type="AlphaFoldDB" id="A0A1H6JN46"/>
<dbReference type="EMBL" id="CVUD02000038">
    <property type="protein sequence ID" value="SEH60441.1"/>
    <property type="molecule type" value="Genomic_DNA"/>
</dbReference>
<dbReference type="PROSITE" id="PS51257">
    <property type="entry name" value="PROKAR_LIPOPROTEIN"/>
    <property type="match status" value="1"/>
</dbReference>
<name>A0A1H6JN46_9GAMM</name>
<evidence type="ECO:0000313" key="2">
    <source>
        <dbReference type="Proteomes" id="UP000198559"/>
    </source>
</evidence>
<protein>
    <submittedName>
        <fullName evidence="1">Secreted protein</fullName>
    </submittedName>
</protein>
<dbReference type="Proteomes" id="UP000198559">
    <property type="component" value="Unassembled WGS sequence"/>
</dbReference>
<reference evidence="2" key="1">
    <citation type="submission" date="2016-06" db="EMBL/GenBank/DDBJ databases">
        <authorList>
            <person name="Petersen J."/>
            <person name="Sayavedra L."/>
        </authorList>
    </citation>
    <scope>NUCLEOTIDE SEQUENCE [LARGE SCALE GENOMIC DNA]</scope>
    <source>
        <strain evidence="2">BazSymB</strain>
    </source>
</reference>
<proteinExistence type="predicted"/>
<evidence type="ECO:0000313" key="1">
    <source>
        <dbReference type="EMBL" id="SEH60441.1"/>
    </source>
</evidence>